<dbReference type="SUPFAM" id="SSF53474">
    <property type="entry name" value="alpha/beta-Hydrolases"/>
    <property type="match status" value="1"/>
</dbReference>
<keyword evidence="6" id="KW-1185">Reference proteome</keyword>
<dbReference type="PANTHER" id="PTHR33630">
    <property type="entry name" value="CUTINASE RV1984C-RELATED-RELATED"/>
    <property type="match status" value="1"/>
</dbReference>
<reference evidence="5" key="5">
    <citation type="submission" date="2018-04" db="UniProtKB">
        <authorList>
            <consortium name="EnsemblFungi"/>
        </authorList>
    </citation>
    <scope>IDENTIFICATION</scope>
    <source>
        <strain evidence="5">R3-111a-1</strain>
    </source>
</reference>
<sequence>MVSSSSFAQAAAASLAFAATAAGAAITVSSCSTGVKMIVARGSKEPAGFGDIQSVVDAVKAQIPNSSADAVDYPALLDTQVIYAESVIQGTSTMRQMVQNHVAKCPKSKIALIGYSQGAQVVGDVVCGLSSAGFPKSADLGDQYANNVIASVMFGDPTRAANQAWNAGNVTTRDGLFPRVDNAGCAPYGAGMKSWCDADDRYCDRGSNQAIHHVYFEKYTADAAAWVVSRFQATA</sequence>
<dbReference type="VEuPathDB" id="FungiDB:GGTG_09036"/>
<evidence type="ECO:0008006" key="7">
    <source>
        <dbReference type="Google" id="ProtNLM"/>
    </source>
</evidence>
<dbReference type="OrthoDB" id="2586582at2759"/>
<feature type="chain" id="PRO_5015094986" description="Acetylxylan esterase 2" evidence="3">
    <location>
        <begin position="24"/>
        <end position="235"/>
    </location>
</feature>
<evidence type="ECO:0000313" key="5">
    <source>
        <dbReference type="EnsemblFungi" id="EJT72169"/>
    </source>
</evidence>
<evidence type="ECO:0000256" key="1">
    <source>
        <dbReference type="ARBA" id="ARBA00022801"/>
    </source>
</evidence>
<proteinExistence type="predicted"/>
<dbReference type="Pfam" id="PF01083">
    <property type="entry name" value="Cutinase"/>
    <property type="match status" value="1"/>
</dbReference>
<reference evidence="4" key="3">
    <citation type="submission" date="2010-09" db="EMBL/GenBank/DDBJ databases">
        <title>Annotation of Gaeumannomyces graminis var. tritici R3-111a-1.</title>
        <authorList>
            <consortium name="The Broad Institute Genome Sequencing Platform"/>
            <person name="Ma L.-J."/>
            <person name="Dead R."/>
            <person name="Young S.K."/>
            <person name="Zeng Q."/>
            <person name="Gargeya S."/>
            <person name="Fitzgerald M."/>
            <person name="Haas B."/>
            <person name="Abouelleil A."/>
            <person name="Alvarado L."/>
            <person name="Arachchi H.M."/>
            <person name="Berlin A."/>
            <person name="Brown A."/>
            <person name="Chapman S.B."/>
            <person name="Chen Z."/>
            <person name="Dunbar C."/>
            <person name="Freedman E."/>
            <person name="Gearin G."/>
            <person name="Gellesch M."/>
            <person name="Goldberg J."/>
            <person name="Griggs A."/>
            <person name="Gujja S."/>
            <person name="Heiman D."/>
            <person name="Howarth C."/>
            <person name="Larson L."/>
            <person name="Lui A."/>
            <person name="MacDonald P.J.P."/>
            <person name="Mehta T."/>
            <person name="Montmayeur A."/>
            <person name="Murphy C."/>
            <person name="Neiman D."/>
            <person name="Pearson M."/>
            <person name="Priest M."/>
            <person name="Roberts A."/>
            <person name="Saif S."/>
            <person name="Shea T."/>
            <person name="Shenoy N."/>
            <person name="Sisk P."/>
            <person name="Stolte C."/>
            <person name="Sykes S."/>
            <person name="Yandava C."/>
            <person name="Wortman J."/>
            <person name="Nusbaum C."/>
            <person name="Birren B."/>
        </authorList>
    </citation>
    <scope>NUCLEOTIDE SEQUENCE</scope>
    <source>
        <strain evidence="4">R3-111a-1</strain>
    </source>
</reference>
<dbReference type="eggNOG" id="ENOG502SQ4D">
    <property type="taxonomic scope" value="Eukaryota"/>
</dbReference>
<dbReference type="GeneID" id="20349494"/>
<feature type="signal peptide" evidence="3">
    <location>
        <begin position="1"/>
        <end position="23"/>
    </location>
</feature>
<name>J3P695_GAET3</name>
<dbReference type="STRING" id="644352.J3P695"/>
<dbReference type="RefSeq" id="XP_009225143.1">
    <property type="nucleotide sequence ID" value="XM_009226879.1"/>
</dbReference>
<dbReference type="InterPro" id="IPR000675">
    <property type="entry name" value="Cutinase/axe"/>
</dbReference>
<dbReference type="EnsemblFungi" id="EJT72169">
    <property type="protein sequence ID" value="EJT72169"/>
    <property type="gene ID" value="GGTG_09036"/>
</dbReference>
<dbReference type="PANTHER" id="PTHR33630:SF9">
    <property type="entry name" value="CUTINASE 4"/>
    <property type="match status" value="1"/>
</dbReference>
<dbReference type="Proteomes" id="UP000006039">
    <property type="component" value="Unassembled WGS sequence"/>
</dbReference>
<evidence type="ECO:0000256" key="3">
    <source>
        <dbReference type="SAM" id="SignalP"/>
    </source>
</evidence>
<accession>J3P695</accession>
<reference evidence="4" key="2">
    <citation type="submission" date="2010-07" db="EMBL/GenBank/DDBJ databases">
        <authorList>
            <consortium name="The Broad Institute Genome Sequencing Platform"/>
            <consortium name="Broad Institute Genome Sequencing Center for Infectious Disease"/>
            <person name="Ma L.-J."/>
            <person name="Dead R."/>
            <person name="Young S."/>
            <person name="Zeng Q."/>
            <person name="Koehrsen M."/>
            <person name="Alvarado L."/>
            <person name="Berlin A."/>
            <person name="Chapman S.B."/>
            <person name="Chen Z."/>
            <person name="Freedman E."/>
            <person name="Gellesch M."/>
            <person name="Goldberg J."/>
            <person name="Griggs A."/>
            <person name="Gujja S."/>
            <person name="Heilman E.R."/>
            <person name="Heiman D."/>
            <person name="Hepburn T."/>
            <person name="Howarth C."/>
            <person name="Jen D."/>
            <person name="Larson L."/>
            <person name="Mehta T."/>
            <person name="Neiman D."/>
            <person name="Pearson M."/>
            <person name="Roberts A."/>
            <person name="Saif S."/>
            <person name="Shea T."/>
            <person name="Shenoy N."/>
            <person name="Sisk P."/>
            <person name="Stolte C."/>
            <person name="Sykes S."/>
            <person name="Walk T."/>
            <person name="White J."/>
            <person name="Yandava C."/>
            <person name="Haas B."/>
            <person name="Nusbaum C."/>
            <person name="Birren B."/>
        </authorList>
    </citation>
    <scope>NUCLEOTIDE SEQUENCE</scope>
    <source>
        <strain evidence="4">R3-111a-1</strain>
    </source>
</reference>
<organism evidence="4">
    <name type="scientific">Gaeumannomyces tritici (strain R3-111a-1)</name>
    <name type="common">Wheat and barley take-all root rot fungus</name>
    <name type="synonym">Gaeumannomyces graminis var. tritici</name>
    <dbReference type="NCBI Taxonomy" id="644352"/>
    <lineage>
        <taxon>Eukaryota</taxon>
        <taxon>Fungi</taxon>
        <taxon>Dikarya</taxon>
        <taxon>Ascomycota</taxon>
        <taxon>Pezizomycotina</taxon>
        <taxon>Sordariomycetes</taxon>
        <taxon>Sordariomycetidae</taxon>
        <taxon>Magnaporthales</taxon>
        <taxon>Magnaporthaceae</taxon>
        <taxon>Gaeumannomyces</taxon>
    </lineage>
</organism>
<evidence type="ECO:0000256" key="2">
    <source>
        <dbReference type="ARBA" id="ARBA00023157"/>
    </source>
</evidence>
<dbReference type="Gene3D" id="3.40.50.1820">
    <property type="entry name" value="alpha/beta hydrolase"/>
    <property type="match status" value="1"/>
</dbReference>
<evidence type="ECO:0000313" key="6">
    <source>
        <dbReference type="Proteomes" id="UP000006039"/>
    </source>
</evidence>
<keyword evidence="2" id="KW-1015">Disulfide bond</keyword>
<dbReference type="SMART" id="SM01110">
    <property type="entry name" value="Cutinase"/>
    <property type="match status" value="1"/>
</dbReference>
<evidence type="ECO:0000313" key="4">
    <source>
        <dbReference type="EMBL" id="EJT72169.1"/>
    </source>
</evidence>
<reference evidence="5" key="4">
    <citation type="journal article" date="2015" name="G3 (Bethesda)">
        <title>Genome sequences of three phytopathogenic species of the Magnaporthaceae family of fungi.</title>
        <authorList>
            <person name="Okagaki L.H."/>
            <person name="Nunes C.C."/>
            <person name="Sailsbery J."/>
            <person name="Clay B."/>
            <person name="Brown D."/>
            <person name="John T."/>
            <person name="Oh Y."/>
            <person name="Young N."/>
            <person name="Fitzgerald M."/>
            <person name="Haas B.J."/>
            <person name="Zeng Q."/>
            <person name="Young S."/>
            <person name="Adiconis X."/>
            <person name="Fan L."/>
            <person name="Levin J.Z."/>
            <person name="Mitchell T.K."/>
            <person name="Okubara P.A."/>
            <person name="Farman M.L."/>
            <person name="Kohn L.M."/>
            <person name="Birren B."/>
            <person name="Ma L.-J."/>
            <person name="Dean R.A."/>
        </authorList>
    </citation>
    <scope>NUCLEOTIDE SEQUENCE</scope>
    <source>
        <strain evidence="5">R3-111a-1</strain>
    </source>
</reference>
<dbReference type="EMBL" id="GL385399">
    <property type="protein sequence ID" value="EJT72169.1"/>
    <property type="molecule type" value="Genomic_DNA"/>
</dbReference>
<keyword evidence="1" id="KW-0378">Hydrolase</keyword>
<protein>
    <recommendedName>
        <fullName evidence="7">Acetylxylan esterase 2</fullName>
    </recommendedName>
</protein>
<dbReference type="AlphaFoldDB" id="J3P695"/>
<gene>
    <name evidence="5" type="primary">20349494</name>
    <name evidence="4" type="ORF">GGTG_09036</name>
</gene>
<dbReference type="HOGENOM" id="CLU_040058_4_2_1"/>
<reference evidence="6" key="1">
    <citation type="submission" date="2010-07" db="EMBL/GenBank/DDBJ databases">
        <title>The genome sequence of Gaeumannomyces graminis var. tritici strain R3-111a-1.</title>
        <authorList>
            <consortium name="The Broad Institute Genome Sequencing Platform"/>
            <person name="Ma L.-J."/>
            <person name="Dead R."/>
            <person name="Young S."/>
            <person name="Zeng Q."/>
            <person name="Koehrsen M."/>
            <person name="Alvarado L."/>
            <person name="Berlin A."/>
            <person name="Chapman S.B."/>
            <person name="Chen Z."/>
            <person name="Freedman E."/>
            <person name="Gellesch M."/>
            <person name="Goldberg J."/>
            <person name="Griggs A."/>
            <person name="Gujja S."/>
            <person name="Heilman E.R."/>
            <person name="Heiman D."/>
            <person name="Hepburn T."/>
            <person name="Howarth C."/>
            <person name="Jen D."/>
            <person name="Larson L."/>
            <person name="Mehta T."/>
            <person name="Neiman D."/>
            <person name="Pearson M."/>
            <person name="Roberts A."/>
            <person name="Saif S."/>
            <person name="Shea T."/>
            <person name="Shenoy N."/>
            <person name="Sisk P."/>
            <person name="Stolte C."/>
            <person name="Sykes S."/>
            <person name="Walk T."/>
            <person name="White J."/>
            <person name="Yandava C."/>
            <person name="Haas B."/>
            <person name="Nusbaum C."/>
            <person name="Birren B."/>
        </authorList>
    </citation>
    <scope>NUCLEOTIDE SEQUENCE [LARGE SCALE GENOMIC DNA]</scope>
    <source>
        <strain evidence="6">R3-111a-1</strain>
    </source>
</reference>
<dbReference type="GO" id="GO:0052689">
    <property type="term" value="F:carboxylic ester hydrolase activity"/>
    <property type="evidence" value="ECO:0007669"/>
    <property type="project" value="UniProtKB-ARBA"/>
</dbReference>
<keyword evidence="3" id="KW-0732">Signal</keyword>
<dbReference type="InterPro" id="IPR029058">
    <property type="entry name" value="AB_hydrolase_fold"/>
</dbReference>